<keyword evidence="2" id="KW-1185">Reference proteome</keyword>
<dbReference type="Proteomes" id="UP000001627">
    <property type="component" value="Chromosome"/>
</dbReference>
<organism evidence="1 2">
    <name type="scientific">Neorickettsia risticii (strain Illinois)</name>
    <dbReference type="NCBI Taxonomy" id="434131"/>
    <lineage>
        <taxon>Bacteria</taxon>
        <taxon>Pseudomonadati</taxon>
        <taxon>Pseudomonadota</taxon>
        <taxon>Alphaproteobacteria</taxon>
        <taxon>Rickettsiales</taxon>
        <taxon>Anaplasmataceae</taxon>
        <taxon>Neorickettsia</taxon>
    </lineage>
</organism>
<protein>
    <submittedName>
        <fullName evidence="1">Uncharacterized protein</fullName>
    </submittedName>
</protein>
<accession>C6V3P4</accession>
<evidence type="ECO:0000313" key="1">
    <source>
        <dbReference type="EMBL" id="ACT69011.1"/>
    </source>
</evidence>
<evidence type="ECO:0000313" key="2">
    <source>
        <dbReference type="Proteomes" id="UP000001627"/>
    </source>
</evidence>
<dbReference type="AlphaFoldDB" id="C6V3P4"/>
<sequence length="56" mass="6206">MTTGAGKLSNNPTYAKCSTFNLENIDKRTETCPKRIRICTTSQGEQSIIIDNESPK</sequence>
<gene>
    <name evidence="1" type="ordered locus">NRI_0012</name>
</gene>
<reference evidence="1 2" key="1">
    <citation type="journal article" date="2009" name="Nucleic Acids Res.">
        <title>Analysis of complete genome sequence of Neorickettsia risticii: causative agent of Potomac horse fever.</title>
        <authorList>
            <person name="Lin M."/>
            <person name="Zhang C."/>
            <person name="Gibson K."/>
            <person name="Rikihisa Y."/>
        </authorList>
    </citation>
    <scope>NUCLEOTIDE SEQUENCE [LARGE SCALE GENOMIC DNA]</scope>
    <source>
        <strain evidence="1 2">Illinois</strain>
    </source>
</reference>
<name>C6V3P4_NEORI</name>
<dbReference type="KEGG" id="nri:NRI_0012"/>
<dbReference type="HOGENOM" id="CLU_3009662_0_0_5"/>
<proteinExistence type="predicted"/>
<dbReference type="EMBL" id="CP001431">
    <property type="protein sequence ID" value="ACT69011.1"/>
    <property type="molecule type" value="Genomic_DNA"/>
</dbReference>